<reference evidence="3" key="1">
    <citation type="submission" date="2025-08" db="UniProtKB">
        <authorList>
            <consortium name="Ensembl"/>
        </authorList>
    </citation>
    <scope>IDENTIFICATION</scope>
</reference>
<dbReference type="Ensembl" id="ENSCCRT00020022109.1">
    <property type="protein sequence ID" value="ENSCCRP00020020129.1"/>
    <property type="gene ID" value="ENSCCRG00020009500.1"/>
</dbReference>
<dbReference type="AlphaFoldDB" id="A0A8C2D1M7"/>
<dbReference type="SMART" id="SM00409">
    <property type="entry name" value="IG"/>
    <property type="match status" value="4"/>
</dbReference>
<feature type="domain" description="Immunoglobulin" evidence="2">
    <location>
        <begin position="132"/>
        <end position="237"/>
    </location>
</feature>
<protein>
    <recommendedName>
        <fullName evidence="2">Immunoglobulin domain-containing protein</fullName>
    </recommendedName>
</protein>
<dbReference type="Pfam" id="PF07686">
    <property type="entry name" value="V-set"/>
    <property type="match status" value="4"/>
</dbReference>
<feature type="chain" id="PRO_5034000249" description="Immunoglobulin domain-containing protein" evidence="1">
    <location>
        <begin position="19"/>
        <end position="492"/>
    </location>
</feature>
<gene>
    <name evidence="3" type="primary">LOC122141705</name>
</gene>
<dbReference type="InterPro" id="IPR003599">
    <property type="entry name" value="Ig_sub"/>
</dbReference>
<evidence type="ECO:0000313" key="3">
    <source>
        <dbReference type="Ensembl" id="ENSCCRP00020020129.1"/>
    </source>
</evidence>
<feature type="domain" description="Immunoglobulin" evidence="2">
    <location>
        <begin position="355"/>
        <end position="455"/>
    </location>
</feature>
<sequence length="492" mass="55968">MKIFVLFILCLLFIPGDDDDDDKNEVSVMEGDSVTLHTGVKTNQQDRVTWYFDDTRIAQITGDHSKICRDDHCKERFKGRLKLNNQTGDLTIINIRTTDAGVYQLQTISRRMIQKIFSVAVHDVSGAKTDKMKIKSVKEGNSVTLDTHIIKNLSYVMKWQFNDNLIAEITGDQSKICTDEQCKERFRDRLKLDNQTGSLTIMNIRTTDAGVYELQKNRRIHPHHSIISIRRFSITVTGASGVDTDIMSVSVMEGDSVTLHTGVETNQQDRIRWYFNDTRIAQITGDLSKTCTDVQCNKGTERFRDRLKLDNQTGSLTIMNITNTDSGLYKARMSNGIIKKFNVTVTGASGDDTDRVSVSVMEGDSVTLHTGVETKQQDRIRWYFNYTRIAQISGELSKICTDVQCNEGTERFRDRLKLDHQTGSLTIMNTGITDSGVYKLLMSNDIIKTFSVTVTGEYHFSYSVLFLFNHFRKLLDCPSICFHCSLFEEVSF</sequence>
<evidence type="ECO:0000256" key="1">
    <source>
        <dbReference type="SAM" id="SignalP"/>
    </source>
</evidence>
<dbReference type="InterPro" id="IPR036179">
    <property type="entry name" value="Ig-like_dom_sf"/>
</dbReference>
<accession>A0A8C2D1M7</accession>
<evidence type="ECO:0000259" key="2">
    <source>
        <dbReference type="SMART" id="SM00409"/>
    </source>
</evidence>
<dbReference type="PANTHER" id="PTHR21063:SF4">
    <property type="entry name" value="CD48 ANTIGEN-RELATED"/>
    <property type="match status" value="1"/>
</dbReference>
<proteinExistence type="predicted"/>
<dbReference type="SUPFAM" id="SSF48726">
    <property type="entry name" value="Immunoglobulin"/>
    <property type="match status" value="4"/>
</dbReference>
<dbReference type="Proteomes" id="UP000694701">
    <property type="component" value="Unplaced"/>
</dbReference>
<feature type="domain" description="Immunoglobulin" evidence="2">
    <location>
        <begin position="23"/>
        <end position="122"/>
    </location>
</feature>
<feature type="signal peptide" evidence="1">
    <location>
        <begin position="1"/>
        <end position="18"/>
    </location>
</feature>
<keyword evidence="1" id="KW-0732">Signal</keyword>
<dbReference type="InterPro" id="IPR013783">
    <property type="entry name" value="Ig-like_fold"/>
</dbReference>
<name>A0A8C2D1M7_CYPCA</name>
<organism evidence="3 4">
    <name type="scientific">Cyprinus carpio</name>
    <name type="common">Common carp</name>
    <dbReference type="NCBI Taxonomy" id="7962"/>
    <lineage>
        <taxon>Eukaryota</taxon>
        <taxon>Metazoa</taxon>
        <taxon>Chordata</taxon>
        <taxon>Craniata</taxon>
        <taxon>Vertebrata</taxon>
        <taxon>Euteleostomi</taxon>
        <taxon>Actinopterygii</taxon>
        <taxon>Neopterygii</taxon>
        <taxon>Teleostei</taxon>
        <taxon>Ostariophysi</taxon>
        <taxon>Cypriniformes</taxon>
        <taxon>Cyprinidae</taxon>
        <taxon>Cyprininae</taxon>
        <taxon>Cyprinus</taxon>
    </lineage>
</organism>
<dbReference type="Gene3D" id="2.60.40.10">
    <property type="entry name" value="Immunoglobulins"/>
    <property type="match status" value="4"/>
</dbReference>
<evidence type="ECO:0000313" key="4">
    <source>
        <dbReference type="Proteomes" id="UP000694701"/>
    </source>
</evidence>
<dbReference type="PANTHER" id="PTHR21063">
    <property type="entry name" value="LFA-3"/>
    <property type="match status" value="1"/>
</dbReference>
<feature type="domain" description="Immunoglobulin" evidence="2">
    <location>
        <begin position="246"/>
        <end position="346"/>
    </location>
</feature>
<dbReference type="InterPro" id="IPR013106">
    <property type="entry name" value="Ig_V-set"/>
</dbReference>